<dbReference type="EMBL" id="FOVW01000006">
    <property type="protein sequence ID" value="SFO40237.1"/>
    <property type="molecule type" value="Genomic_DNA"/>
</dbReference>
<dbReference type="InterPro" id="IPR006665">
    <property type="entry name" value="OmpA-like"/>
</dbReference>
<dbReference type="InterPro" id="IPR006664">
    <property type="entry name" value="OMP_bac"/>
</dbReference>
<evidence type="ECO:0000256" key="2">
    <source>
        <dbReference type="ARBA" id="ARBA00023136"/>
    </source>
</evidence>
<sequence length="540" mass="59726">MNKFKSFYVKAGSLVLLAFSFSSGLSAQAIRSLSGANSPQDDQNPVWIGNNTLLFTRAFHPDNKGGITDSGDIWMSKKDEKGEWSEAIHRPDLSTPGYDFPLGLEDLLTLLVYHRDTERNGIYQYSKFGTDWNFLRKVNVEGISEMEGNLTGRVSKGGTLIFISGKRADSRGNEDIYLTQKVGPIDWSKPVHLGNVINTPGQEISPFYNPDSKLLYFSSNMQEGAQGKDIFIAKSLDGSLSNWSQPKRWEQISSPGSEASITFISDEEIVWTSTQNSDGFADLLTFQNPEKLIIPENFESPSAIVLNQTEAEEKVEIQEIVPIYPSSSVGFPEVKVQEKSVPVDEPNLSWLVIDESSKSRILDYSLFSKKGAEWGIENGPLKLNELKKSGVTELRFQAATYFPVAIPVDRILSGEPNVILLRKAAPGSTFTLEKVAFKRGTAELEGVETLEFLNEIAEFLTENPDLTIRISGHTDNAGDPGLNKALSLERAAAVRDYLVEKGIEFEKLRIAGWGGTRPVASNATEAGRAKNRRVELTVEN</sequence>
<reference evidence="8" key="1">
    <citation type="submission" date="2016-10" db="EMBL/GenBank/DDBJ databases">
        <authorList>
            <person name="Varghese N."/>
            <person name="Submissions S."/>
        </authorList>
    </citation>
    <scope>NUCLEOTIDE SEQUENCE [LARGE SCALE GENOMIC DNA]</scope>
    <source>
        <strain evidence="8">DSM 15282</strain>
    </source>
</reference>
<dbReference type="InterPro" id="IPR036737">
    <property type="entry name" value="OmpA-like_sf"/>
</dbReference>
<evidence type="ECO:0000256" key="3">
    <source>
        <dbReference type="ARBA" id="ARBA00023237"/>
    </source>
</evidence>
<dbReference type="Proteomes" id="UP000199564">
    <property type="component" value="Unassembled WGS sequence"/>
</dbReference>
<feature type="signal peptide" evidence="5">
    <location>
        <begin position="1"/>
        <end position="27"/>
    </location>
</feature>
<feature type="chain" id="PRO_5011590033" evidence="5">
    <location>
        <begin position="28"/>
        <end position="540"/>
    </location>
</feature>
<keyword evidence="5" id="KW-0732">Signal</keyword>
<accession>A0A1I5GWB2</accession>
<evidence type="ECO:0000256" key="4">
    <source>
        <dbReference type="PROSITE-ProRule" id="PRU00473"/>
    </source>
</evidence>
<keyword evidence="8" id="KW-1185">Reference proteome</keyword>
<dbReference type="PRINTS" id="PR01021">
    <property type="entry name" value="OMPADOMAIN"/>
</dbReference>
<gene>
    <name evidence="7" type="ORF">SAMN04488519_106107</name>
</gene>
<dbReference type="PANTHER" id="PTHR30329:SF21">
    <property type="entry name" value="LIPOPROTEIN YIAD-RELATED"/>
    <property type="match status" value="1"/>
</dbReference>
<dbReference type="GO" id="GO:0009279">
    <property type="term" value="C:cell outer membrane"/>
    <property type="evidence" value="ECO:0007669"/>
    <property type="project" value="UniProtKB-SubCell"/>
</dbReference>
<dbReference type="InterPro" id="IPR011659">
    <property type="entry name" value="WD40"/>
</dbReference>
<keyword evidence="3" id="KW-0998">Cell outer membrane</keyword>
<protein>
    <submittedName>
        <fullName evidence="7">Outer membrane protein OmpA</fullName>
    </submittedName>
</protein>
<name>A0A1I5GWB2_9BACT</name>
<evidence type="ECO:0000313" key="8">
    <source>
        <dbReference type="Proteomes" id="UP000199564"/>
    </source>
</evidence>
<evidence type="ECO:0000259" key="6">
    <source>
        <dbReference type="PROSITE" id="PS51123"/>
    </source>
</evidence>
<dbReference type="SUPFAM" id="SSF103088">
    <property type="entry name" value="OmpA-like"/>
    <property type="match status" value="1"/>
</dbReference>
<dbReference type="CDD" id="cd07185">
    <property type="entry name" value="OmpA_C-like"/>
    <property type="match status" value="1"/>
</dbReference>
<comment type="subcellular location">
    <subcellularLocation>
        <location evidence="1">Cell outer membrane</location>
    </subcellularLocation>
</comment>
<dbReference type="AlphaFoldDB" id="A0A1I5GWB2"/>
<dbReference type="PRINTS" id="PR01023">
    <property type="entry name" value="NAFLGMOTY"/>
</dbReference>
<dbReference type="Gene3D" id="3.30.1330.60">
    <property type="entry name" value="OmpA-like domain"/>
    <property type="match status" value="1"/>
</dbReference>
<dbReference type="PROSITE" id="PS51123">
    <property type="entry name" value="OMPA_2"/>
    <property type="match status" value="1"/>
</dbReference>
<feature type="domain" description="OmpA-like" evidence="6">
    <location>
        <begin position="424"/>
        <end position="540"/>
    </location>
</feature>
<evidence type="ECO:0000313" key="7">
    <source>
        <dbReference type="EMBL" id="SFO40237.1"/>
    </source>
</evidence>
<evidence type="ECO:0000256" key="5">
    <source>
        <dbReference type="SAM" id="SignalP"/>
    </source>
</evidence>
<organism evidence="7 8">
    <name type="scientific">Algoriphagus ornithinivorans</name>
    <dbReference type="NCBI Taxonomy" id="226506"/>
    <lineage>
        <taxon>Bacteria</taxon>
        <taxon>Pseudomonadati</taxon>
        <taxon>Bacteroidota</taxon>
        <taxon>Cytophagia</taxon>
        <taxon>Cytophagales</taxon>
        <taxon>Cyclobacteriaceae</taxon>
        <taxon>Algoriphagus</taxon>
    </lineage>
</organism>
<dbReference type="STRING" id="226506.SAMN04488519_106107"/>
<dbReference type="Pfam" id="PF07676">
    <property type="entry name" value="PD40"/>
    <property type="match status" value="1"/>
</dbReference>
<dbReference type="RefSeq" id="WP_091653943.1">
    <property type="nucleotide sequence ID" value="NZ_FOVW01000006.1"/>
</dbReference>
<keyword evidence="2 4" id="KW-0472">Membrane</keyword>
<dbReference type="Pfam" id="PF00691">
    <property type="entry name" value="OmpA"/>
    <property type="match status" value="1"/>
</dbReference>
<dbReference type="InterPro" id="IPR050330">
    <property type="entry name" value="Bact_OuterMem_StrucFunc"/>
</dbReference>
<dbReference type="PANTHER" id="PTHR30329">
    <property type="entry name" value="STATOR ELEMENT OF FLAGELLAR MOTOR COMPLEX"/>
    <property type="match status" value="1"/>
</dbReference>
<proteinExistence type="predicted"/>
<evidence type="ECO:0000256" key="1">
    <source>
        <dbReference type="ARBA" id="ARBA00004442"/>
    </source>
</evidence>